<gene>
    <name evidence="7" type="ORF">PVK06_016720</name>
</gene>
<dbReference type="Gene3D" id="3.30.450.50">
    <property type="entry name" value="Longin domain"/>
    <property type="match status" value="1"/>
</dbReference>
<evidence type="ECO:0000256" key="3">
    <source>
        <dbReference type="ARBA" id="ARBA00046280"/>
    </source>
</evidence>
<dbReference type="SUPFAM" id="SSF64356">
    <property type="entry name" value="SNARE-like"/>
    <property type="match status" value="1"/>
</dbReference>
<feature type="domain" description="Longin" evidence="6">
    <location>
        <begin position="189"/>
        <end position="316"/>
    </location>
</feature>
<comment type="caution">
    <text evidence="7">The sequence shown here is derived from an EMBL/GenBank/DDBJ whole genome shotgun (WGS) entry which is preliminary data.</text>
</comment>
<dbReference type="InterPro" id="IPR011012">
    <property type="entry name" value="Longin-like_dom_sf"/>
</dbReference>
<evidence type="ECO:0000256" key="2">
    <source>
        <dbReference type="ARBA" id="ARBA00023136"/>
    </source>
</evidence>
<evidence type="ECO:0000313" key="7">
    <source>
        <dbReference type="EMBL" id="KAK5832912.1"/>
    </source>
</evidence>
<feature type="transmembrane region" description="Helical" evidence="5">
    <location>
        <begin position="380"/>
        <end position="400"/>
    </location>
</feature>
<evidence type="ECO:0000256" key="1">
    <source>
        <dbReference type="ARBA" id="ARBA00008025"/>
    </source>
</evidence>
<organism evidence="7 8">
    <name type="scientific">Gossypium arboreum</name>
    <name type="common">Tree cotton</name>
    <name type="synonym">Gossypium nanking</name>
    <dbReference type="NCBI Taxonomy" id="29729"/>
    <lineage>
        <taxon>Eukaryota</taxon>
        <taxon>Viridiplantae</taxon>
        <taxon>Streptophyta</taxon>
        <taxon>Embryophyta</taxon>
        <taxon>Tracheophyta</taxon>
        <taxon>Spermatophyta</taxon>
        <taxon>Magnoliopsida</taxon>
        <taxon>eudicotyledons</taxon>
        <taxon>Gunneridae</taxon>
        <taxon>Pentapetalae</taxon>
        <taxon>rosids</taxon>
        <taxon>malvids</taxon>
        <taxon>Malvales</taxon>
        <taxon>Malvaceae</taxon>
        <taxon>Malvoideae</taxon>
        <taxon>Gossypium</taxon>
    </lineage>
</organism>
<keyword evidence="8" id="KW-1185">Reference proteome</keyword>
<dbReference type="InterPro" id="IPR010908">
    <property type="entry name" value="Longin_dom"/>
</dbReference>
<dbReference type="CDD" id="cd14824">
    <property type="entry name" value="Longin"/>
    <property type="match status" value="1"/>
</dbReference>
<evidence type="ECO:0000256" key="4">
    <source>
        <dbReference type="SAM" id="MobiDB-lite"/>
    </source>
</evidence>
<comment type="subcellular location">
    <subcellularLocation>
        <location evidence="3">Endomembrane system</location>
        <topology evidence="3">Single-pass type IV membrane protein</topology>
    </subcellularLocation>
</comment>
<proteinExistence type="inferred from homology"/>
<dbReference type="Gene3D" id="1.20.5.110">
    <property type="match status" value="1"/>
</dbReference>
<evidence type="ECO:0000256" key="5">
    <source>
        <dbReference type="SAM" id="Phobius"/>
    </source>
</evidence>
<dbReference type="Pfam" id="PF13774">
    <property type="entry name" value="Longin"/>
    <property type="match status" value="1"/>
</dbReference>
<accession>A0ABR0Q1I0</accession>
<keyword evidence="5" id="KW-1133">Transmembrane helix</keyword>
<keyword evidence="5" id="KW-0812">Transmembrane</keyword>
<dbReference type="PROSITE" id="PS50859">
    <property type="entry name" value="LONGIN"/>
    <property type="match status" value="1"/>
</dbReference>
<sequence length="408" mass="46301">MGHRINECHESPARVKVIADDDLSYSLALRVELNVMGKESFQFGSSVKKSMMQHSYIGYEDMVHRDLRDSKFSPIKGEDLEAIDTVDISLNEESPNEDTSDSYKSGDRPIEDRTKWTKKGSWKRLVSGGIVDKNKVDWAIGKRKLERVLIEVFQPEGLSEEGLKKMKYDLNILDLGTSEYPAEMNQKGLIYSFVAKGTVVLAEHTSYSGNFSTIAVQCLQKLPSNSSKFTYSCDGHTFNFLIDNGFVFLVVADESVGRSVPFVFLERVLDDFKQRYGASIRNEGPHPLADDDDDDDLFEDRFSIAYNLDREFGPRLKEHMQYCMNHPEEMSKLSKLKAQITEVKGIMMDNIEKVCICFLEKWYDCGKNGCVVLKVEINCLVAIFCGMQISVVTIALVYTLNLKLLILC</sequence>
<comment type="similarity">
    <text evidence="1">Belongs to the synaptobrevin family.</text>
</comment>
<dbReference type="SMART" id="SM01270">
    <property type="entry name" value="Longin"/>
    <property type="match status" value="1"/>
</dbReference>
<name>A0ABR0Q1I0_GOSAR</name>
<dbReference type="PANTHER" id="PTHR21136">
    <property type="entry name" value="SNARE PROTEINS"/>
    <property type="match status" value="1"/>
</dbReference>
<dbReference type="EMBL" id="JARKNE010000005">
    <property type="protein sequence ID" value="KAK5832912.1"/>
    <property type="molecule type" value="Genomic_DNA"/>
</dbReference>
<feature type="region of interest" description="Disordered" evidence="4">
    <location>
        <begin position="86"/>
        <end position="112"/>
    </location>
</feature>
<evidence type="ECO:0000313" key="8">
    <source>
        <dbReference type="Proteomes" id="UP001358586"/>
    </source>
</evidence>
<dbReference type="InterPro" id="IPR051097">
    <property type="entry name" value="Synaptobrevin-like_transport"/>
</dbReference>
<evidence type="ECO:0000259" key="6">
    <source>
        <dbReference type="PROSITE" id="PS50859"/>
    </source>
</evidence>
<reference evidence="7 8" key="1">
    <citation type="submission" date="2023-03" db="EMBL/GenBank/DDBJ databases">
        <title>WGS of Gossypium arboreum.</title>
        <authorList>
            <person name="Yu D."/>
        </authorList>
    </citation>
    <scope>NUCLEOTIDE SEQUENCE [LARGE SCALE GENOMIC DNA]</scope>
    <source>
        <tissue evidence="7">Leaf</tissue>
    </source>
</reference>
<dbReference type="Proteomes" id="UP001358586">
    <property type="component" value="Chromosome 5"/>
</dbReference>
<keyword evidence="2 5" id="KW-0472">Membrane</keyword>
<protein>
    <recommendedName>
        <fullName evidence="6">Longin domain-containing protein</fullName>
    </recommendedName>
</protein>
<dbReference type="PANTHER" id="PTHR21136:SF169">
    <property type="entry name" value="VESICLE-ASSOCIATED MEMBRANE PROTEIN 727"/>
    <property type="match status" value="1"/>
</dbReference>